<proteinExistence type="predicted"/>
<dbReference type="InterPro" id="IPR012349">
    <property type="entry name" value="Split_barrel_FMN-bd"/>
</dbReference>
<protein>
    <recommendedName>
        <fullName evidence="3">Deazaflavin-dependent oxidoreductase (Nitroreductase family)</fullName>
    </recommendedName>
</protein>
<name>A0ABQ4BI78_9ACTN</name>
<dbReference type="Proteomes" id="UP000624709">
    <property type="component" value="Unassembled WGS sequence"/>
</dbReference>
<evidence type="ECO:0008006" key="3">
    <source>
        <dbReference type="Google" id="ProtNLM"/>
    </source>
</evidence>
<organism evidence="1 2">
    <name type="scientific">Actinoplanes palleronii</name>
    <dbReference type="NCBI Taxonomy" id="113570"/>
    <lineage>
        <taxon>Bacteria</taxon>
        <taxon>Bacillati</taxon>
        <taxon>Actinomycetota</taxon>
        <taxon>Actinomycetes</taxon>
        <taxon>Micromonosporales</taxon>
        <taxon>Micromonosporaceae</taxon>
        <taxon>Actinoplanes</taxon>
    </lineage>
</organism>
<comment type="caution">
    <text evidence="1">The sequence shown here is derived from an EMBL/GenBank/DDBJ whole genome shotgun (WGS) entry which is preliminary data.</text>
</comment>
<keyword evidence="2" id="KW-1185">Reference proteome</keyword>
<reference evidence="1 2" key="1">
    <citation type="submission" date="2021-01" db="EMBL/GenBank/DDBJ databases">
        <title>Whole genome shotgun sequence of Actinoplanes palleronii NBRC 14916.</title>
        <authorList>
            <person name="Komaki H."/>
            <person name="Tamura T."/>
        </authorList>
    </citation>
    <scope>NUCLEOTIDE SEQUENCE [LARGE SCALE GENOMIC DNA]</scope>
    <source>
        <strain evidence="1 2">NBRC 14916</strain>
    </source>
</reference>
<gene>
    <name evidence="1" type="ORF">Apa02nite_064960</name>
</gene>
<evidence type="ECO:0000313" key="2">
    <source>
        <dbReference type="Proteomes" id="UP000624709"/>
    </source>
</evidence>
<dbReference type="Gene3D" id="2.30.110.10">
    <property type="entry name" value="Electron Transport, Fmn-binding Protein, Chain A"/>
    <property type="match status" value="1"/>
</dbReference>
<accession>A0ABQ4BI78</accession>
<dbReference type="EMBL" id="BOMS01000102">
    <property type="protein sequence ID" value="GIE70388.1"/>
    <property type="molecule type" value="Genomic_DNA"/>
</dbReference>
<sequence length="161" mass="17988">MAGFRYAGWWIAGTRSRLPGAQDRDMTTSVPANTSWRFARATAPAVRVLAGRRWFPAWAVVHHRGRVSGRALSVPVAVTPTPDGFVINLPWGSHTNWVRNVVTAGGCTIRWKGVEHRFDGPRIVDAVAARPYYSRFAWTIARKLFPADAWLVLHRVGTTVR</sequence>
<evidence type="ECO:0000313" key="1">
    <source>
        <dbReference type="EMBL" id="GIE70388.1"/>
    </source>
</evidence>